<gene>
    <name evidence="1" type="ORF">A6M13_14320</name>
</gene>
<dbReference type="EMBL" id="MASJ01000017">
    <property type="protein sequence ID" value="OCS85052.1"/>
    <property type="molecule type" value="Genomic_DNA"/>
</dbReference>
<evidence type="ECO:0000313" key="1">
    <source>
        <dbReference type="EMBL" id="OCS85052.1"/>
    </source>
</evidence>
<proteinExistence type="predicted"/>
<name>A0A1C0YD03_9BACL</name>
<dbReference type="RefSeq" id="WP_066545313.1">
    <property type="nucleotide sequence ID" value="NZ_MASJ01000017.1"/>
</dbReference>
<dbReference type="Proteomes" id="UP000093199">
    <property type="component" value="Unassembled WGS sequence"/>
</dbReference>
<reference evidence="1 2" key="1">
    <citation type="submission" date="2016-07" db="EMBL/GenBank/DDBJ databases">
        <title>Caryophanon tenue genome sequencing.</title>
        <authorList>
            <person name="Verma A."/>
            <person name="Pal Y."/>
            <person name="Krishnamurthi S."/>
        </authorList>
    </citation>
    <scope>NUCLEOTIDE SEQUENCE [LARGE SCALE GENOMIC DNA]</scope>
    <source>
        <strain evidence="1 2">DSM 14152</strain>
    </source>
</reference>
<accession>A0A1C0YD03</accession>
<evidence type="ECO:0000313" key="2">
    <source>
        <dbReference type="Proteomes" id="UP000093199"/>
    </source>
</evidence>
<dbReference type="OrthoDB" id="2867965at2"/>
<dbReference type="AlphaFoldDB" id="A0A1C0YD03"/>
<evidence type="ECO:0008006" key="3">
    <source>
        <dbReference type="Google" id="ProtNLM"/>
    </source>
</evidence>
<sequence length="113" mass="12917">MNTYKIDKNIAAKNVRIFVGDKMTVTEAENFMREFKQTVASIKPSDFELIIDSVKMNVLTQELTDKLIQTMSIYKQAGFKKIIIEIQNNAVLKMQVSRVMRQAGLTDAEVVTR</sequence>
<dbReference type="STRING" id="33978.A6M13_14320"/>
<organism evidence="1 2">
    <name type="scientific">Caryophanon tenue</name>
    <dbReference type="NCBI Taxonomy" id="33978"/>
    <lineage>
        <taxon>Bacteria</taxon>
        <taxon>Bacillati</taxon>
        <taxon>Bacillota</taxon>
        <taxon>Bacilli</taxon>
        <taxon>Bacillales</taxon>
        <taxon>Caryophanaceae</taxon>
        <taxon>Caryophanon</taxon>
    </lineage>
</organism>
<protein>
    <recommendedName>
        <fullName evidence="3">STAS domain-containing protein</fullName>
    </recommendedName>
</protein>
<comment type="caution">
    <text evidence="1">The sequence shown here is derived from an EMBL/GenBank/DDBJ whole genome shotgun (WGS) entry which is preliminary data.</text>
</comment>
<keyword evidence="2" id="KW-1185">Reference proteome</keyword>